<keyword evidence="3" id="KW-1185">Reference proteome</keyword>
<dbReference type="InterPro" id="IPR004929">
    <property type="entry name" value="I-spanin"/>
</dbReference>
<dbReference type="EMBL" id="VAUO01000002">
    <property type="protein sequence ID" value="TLP63146.1"/>
    <property type="molecule type" value="Genomic_DNA"/>
</dbReference>
<proteinExistence type="predicted"/>
<gene>
    <name evidence="2" type="ORF">FEM01_06575</name>
</gene>
<dbReference type="OrthoDB" id="7033315at2"/>
<dbReference type="AlphaFoldDB" id="A0A5R8ZE70"/>
<accession>A0A5R8ZE70</accession>
<comment type="caution">
    <text evidence="2">The sequence shown here is derived from an EMBL/GenBank/DDBJ whole genome shotgun (WGS) entry which is preliminary data.</text>
</comment>
<keyword evidence="1" id="KW-0812">Transmembrane</keyword>
<organism evidence="2 3">
    <name type="scientific">Pseudomonas mosselii</name>
    <dbReference type="NCBI Taxonomy" id="78327"/>
    <lineage>
        <taxon>Bacteria</taxon>
        <taxon>Pseudomonadati</taxon>
        <taxon>Pseudomonadota</taxon>
        <taxon>Gammaproteobacteria</taxon>
        <taxon>Pseudomonadales</taxon>
        <taxon>Pseudomonadaceae</taxon>
        <taxon>Pseudomonas</taxon>
    </lineage>
</organism>
<protein>
    <submittedName>
        <fullName evidence="2">Lysis protein</fullName>
    </submittedName>
</protein>
<keyword evidence="1" id="KW-1133">Transmembrane helix</keyword>
<evidence type="ECO:0000313" key="2">
    <source>
        <dbReference type="EMBL" id="TLP63146.1"/>
    </source>
</evidence>
<dbReference type="Proteomes" id="UP000309819">
    <property type="component" value="Unassembled WGS sequence"/>
</dbReference>
<keyword evidence="1" id="KW-0472">Membrane</keyword>
<reference evidence="2 3" key="1">
    <citation type="submission" date="2019-05" db="EMBL/GenBank/DDBJ databases">
        <title>Pseudomonas sp. SC006 isolated from lettuce that can produce HBGAs.</title>
        <authorList>
            <person name="Wang D."/>
            <person name="Liao N."/>
            <person name="Liu D."/>
            <person name="Zhang Z."/>
            <person name="Zou S."/>
        </authorList>
    </citation>
    <scope>NUCLEOTIDE SEQUENCE [LARGE SCALE GENOMIC DNA]</scope>
    <source>
        <strain evidence="2 3">SC006</strain>
    </source>
</reference>
<dbReference type="Pfam" id="PF03245">
    <property type="entry name" value="Phage_lysis"/>
    <property type="match status" value="1"/>
</dbReference>
<sequence length="174" mass="19248">MGPGAGGVVLSRWQLGLWVLCMLLFGALAWQVQAWRYGRLLAAQETELVQQRLDQAEALHGLLLAEREQRQGLERRLHDSESKHFKELNDVQDAQARLRDRLATADLRLSVLVERDAGCRAVPATPSASGVDDGPVRARLDPAHARRIIAITDDGDRGLIALRACQDYVRALAP</sequence>
<evidence type="ECO:0000313" key="3">
    <source>
        <dbReference type="Proteomes" id="UP000309819"/>
    </source>
</evidence>
<dbReference type="GO" id="GO:0044659">
    <property type="term" value="P:viral release from host cell by cytolysis"/>
    <property type="evidence" value="ECO:0007669"/>
    <property type="project" value="InterPro"/>
</dbReference>
<name>A0A5R8ZE70_9PSED</name>
<feature type="transmembrane region" description="Helical" evidence="1">
    <location>
        <begin position="12"/>
        <end position="30"/>
    </location>
</feature>
<evidence type="ECO:0000256" key="1">
    <source>
        <dbReference type="SAM" id="Phobius"/>
    </source>
</evidence>